<dbReference type="InterPro" id="IPR008979">
    <property type="entry name" value="Galactose-bd-like_sf"/>
</dbReference>
<evidence type="ECO:0000259" key="25">
    <source>
        <dbReference type="Pfam" id="PF22666"/>
    </source>
</evidence>
<evidence type="ECO:0000256" key="1">
    <source>
        <dbReference type="ARBA" id="ARBA00000829"/>
    </source>
</evidence>
<keyword evidence="16" id="KW-0326">Glycosidase</keyword>
<evidence type="ECO:0000256" key="14">
    <source>
        <dbReference type="ARBA" id="ARBA00023180"/>
    </source>
</evidence>
<dbReference type="FunFam" id="3.20.20.80:FF:000050">
    <property type="entry name" value="Beta-mannosidase B"/>
    <property type="match status" value="1"/>
</dbReference>
<keyword evidence="15" id="KW-0458">Lysosome</keyword>
<evidence type="ECO:0000256" key="6">
    <source>
        <dbReference type="ARBA" id="ARBA00011245"/>
    </source>
</evidence>
<evidence type="ECO:0000256" key="12">
    <source>
        <dbReference type="ARBA" id="ARBA00022801"/>
    </source>
</evidence>
<evidence type="ECO:0000256" key="16">
    <source>
        <dbReference type="ARBA" id="ARBA00023295"/>
    </source>
</evidence>
<dbReference type="FunFam" id="2.60.120.260:FF:000060">
    <property type="entry name" value="Probable beta-mannosidase"/>
    <property type="match status" value="1"/>
</dbReference>
<evidence type="ECO:0000256" key="13">
    <source>
        <dbReference type="ARBA" id="ARBA00023157"/>
    </source>
</evidence>
<dbReference type="Gene3D" id="2.60.40.10">
    <property type="entry name" value="Immunoglobulins"/>
    <property type="match status" value="2"/>
</dbReference>
<evidence type="ECO:0000256" key="10">
    <source>
        <dbReference type="ARBA" id="ARBA00022525"/>
    </source>
</evidence>
<dbReference type="SUPFAM" id="SSF49303">
    <property type="entry name" value="beta-Galactosidase/glucuronidase domain"/>
    <property type="match status" value="2"/>
</dbReference>
<evidence type="ECO:0000259" key="23">
    <source>
        <dbReference type="Pfam" id="PF17753"/>
    </source>
</evidence>
<evidence type="ECO:0000256" key="19">
    <source>
        <dbReference type="ARBA" id="ARBA00041069"/>
    </source>
</evidence>
<dbReference type="InterPro" id="IPR050887">
    <property type="entry name" value="Beta-mannosidase_GH2"/>
</dbReference>
<evidence type="ECO:0000256" key="18">
    <source>
        <dbReference type="ARBA" id="ARBA00038429"/>
    </source>
</evidence>
<dbReference type="GO" id="GO:0005764">
    <property type="term" value="C:lysosome"/>
    <property type="evidence" value="ECO:0007669"/>
    <property type="project" value="UniProtKB-SubCell"/>
</dbReference>
<dbReference type="AlphaFoldDB" id="A0A1M4STX7"/>
<evidence type="ECO:0000256" key="17">
    <source>
        <dbReference type="ARBA" id="ARBA00032581"/>
    </source>
</evidence>
<evidence type="ECO:0000256" key="4">
    <source>
        <dbReference type="ARBA" id="ARBA00004613"/>
    </source>
</evidence>
<dbReference type="Proteomes" id="UP000184127">
    <property type="component" value="Unassembled WGS sequence"/>
</dbReference>
<dbReference type="InterPro" id="IPR054593">
    <property type="entry name" value="Beta-mannosidase-like_N2"/>
</dbReference>
<sequence length="823" mass="96705">MEKRISLNGVWHFREVNAGEWYEGEVPGCVQLDLIRLGKIEDPYYRMNEIKFHKLEEKEWVYKKEFDFNAKNKNEYDAIKLVFEGIDTFADIYLNGIHLGKVQNMFIPYEFDIKDIVKDGNNVLEVHFDSITKTIKAMEQTSPVKLEWSGESGRPYIRKAQYSFGWDWGPRIVQVGLWRGAYLSLVKYAEIKNPYFYTEKIENDRAYVVVSADIERYVHGDFEAEVELIEKDISIIKTRTKVEKNRIDLRIKVDNPKLWYPNGLGDQHLYEIKIKLLKDAEILDEKSFRSGIRTIRLIREKDEEGESFIFEINGVKVFAKGANWIPADNLLPRLSKEGYYEYIRLAKEANMNMLRIWGGGIYEDRAFYEACDEMGIMVWQDFMYACAEYPDQFEWFQKLAEEEAEKVILSLRNHPSIVLWCGNNENNWGFHSWWNNKDPKYLGNYIYKEILPKVCAKLDPSRPYWVSSPYGGEDPNSETEGDRHQWNVWSGWVDYDEYKKDRGRFLSEFGFQAMPDWKTVLSYTAPEDRKILSPVMISHNKMVEGMERLIRFMVGRLGFPKDLKSFVYLSQFNQAEAIKTGVEHWRLRKFKTSGTLYWQFNDCWPVASWSAVDYYKREKALYYYSKRFYAKILPYIKEENEGITIYGISDFVHDKEAEMTIKVFKLNGEKIAEKQLKARLIANDVTKIAYYSFGDLNIGYSVKEMPIAIPGCTLPMEKNRELLNSVVYVEIITDDAVYENYKVFDKFRNLNLIEPKINYQIKNDLIVLTTDVPAFGVFIETENDIDLSDNCLNMMPGKEYEVKFSQKPESVEVFDITQLAAII</sequence>
<evidence type="ECO:0000256" key="2">
    <source>
        <dbReference type="ARBA" id="ARBA00003150"/>
    </source>
</evidence>
<dbReference type="GO" id="GO:0005576">
    <property type="term" value="C:extracellular region"/>
    <property type="evidence" value="ECO:0007669"/>
    <property type="project" value="UniProtKB-SubCell"/>
</dbReference>
<dbReference type="Gene3D" id="3.20.20.80">
    <property type="entry name" value="Glycosidases"/>
    <property type="match status" value="1"/>
</dbReference>
<dbReference type="InterPro" id="IPR006102">
    <property type="entry name" value="Ig-like_GH2"/>
</dbReference>
<gene>
    <name evidence="26" type="ORF">SAMN02745195_00262</name>
</gene>
<evidence type="ECO:0000259" key="21">
    <source>
        <dbReference type="Pfam" id="PF00703"/>
    </source>
</evidence>
<dbReference type="EC" id="3.2.1.25" evidence="8"/>
<comment type="similarity">
    <text evidence="18">Belongs to the glycosyl hydrolase 2 family. Beta-mannosidase B subfamily.</text>
</comment>
<evidence type="ECO:0000256" key="5">
    <source>
        <dbReference type="ARBA" id="ARBA00004740"/>
    </source>
</evidence>
<evidence type="ECO:0000256" key="15">
    <source>
        <dbReference type="ARBA" id="ARBA00023228"/>
    </source>
</evidence>
<dbReference type="RefSeq" id="WP_072966775.1">
    <property type="nucleotide sequence ID" value="NZ_FQUR01000006.1"/>
</dbReference>
<name>A0A1M4STX7_9THEO</name>
<feature type="domain" description="Glycoside hydrolase family 2 catalytic" evidence="22">
    <location>
        <begin position="363"/>
        <end position="463"/>
    </location>
</feature>
<feature type="domain" description="Glycoside hydrolase family 2 immunoglobulin-like beta-sandwich" evidence="21">
    <location>
        <begin position="190"/>
        <end position="293"/>
    </location>
</feature>
<dbReference type="InterPro" id="IPR036156">
    <property type="entry name" value="Beta-gal/glucu_dom_sf"/>
</dbReference>
<dbReference type="Pfam" id="PF17753">
    <property type="entry name" value="Ig_mannosidase"/>
    <property type="match status" value="1"/>
</dbReference>
<evidence type="ECO:0000259" key="22">
    <source>
        <dbReference type="Pfam" id="PF02836"/>
    </source>
</evidence>
<dbReference type="GO" id="GO:0005975">
    <property type="term" value="P:carbohydrate metabolic process"/>
    <property type="evidence" value="ECO:0007669"/>
    <property type="project" value="InterPro"/>
</dbReference>
<dbReference type="InterPro" id="IPR013783">
    <property type="entry name" value="Ig-like_fold"/>
</dbReference>
<dbReference type="PANTHER" id="PTHR43730:SF1">
    <property type="entry name" value="BETA-MANNOSIDASE"/>
    <property type="match status" value="1"/>
</dbReference>
<dbReference type="Pfam" id="PF22666">
    <property type="entry name" value="Glyco_hydro_2_N2"/>
    <property type="match status" value="1"/>
</dbReference>
<dbReference type="Pfam" id="PF02836">
    <property type="entry name" value="Glyco_hydro_2_C"/>
    <property type="match status" value="1"/>
</dbReference>
<evidence type="ECO:0000256" key="20">
    <source>
        <dbReference type="ARBA" id="ARBA00041614"/>
    </source>
</evidence>
<keyword evidence="10" id="KW-0964">Secreted</keyword>
<comment type="function">
    <text evidence="2">Exoglycosidase that cleaves the single beta-linked mannose residue from the non-reducing end of all N-linked glycoprotein oligosaccharides.</text>
</comment>
<evidence type="ECO:0000256" key="9">
    <source>
        <dbReference type="ARBA" id="ARBA00015707"/>
    </source>
</evidence>
<accession>A0A1M4STX7</accession>
<dbReference type="GO" id="GO:0006516">
    <property type="term" value="P:glycoprotein catabolic process"/>
    <property type="evidence" value="ECO:0007669"/>
    <property type="project" value="TreeGrafter"/>
</dbReference>
<comment type="subcellular location">
    <subcellularLocation>
        <location evidence="3">Lysosome</location>
    </subcellularLocation>
    <subcellularLocation>
        <location evidence="4">Secreted</location>
    </subcellularLocation>
</comment>
<dbReference type="InterPro" id="IPR041447">
    <property type="entry name" value="Mannosidase_ig"/>
</dbReference>
<evidence type="ECO:0000313" key="27">
    <source>
        <dbReference type="Proteomes" id="UP000184127"/>
    </source>
</evidence>
<evidence type="ECO:0000256" key="11">
    <source>
        <dbReference type="ARBA" id="ARBA00022729"/>
    </source>
</evidence>
<dbReference type="Pfam" id="PF00703">
    <property type="entry name" value="Glyco_hydro_2"/>
    <property type="match status" value="1"/>
</dbReference>
<dbReference type="Gene3D" id="2.60.120.260">
    <property type="entry name" value="Galactose-binding domain-like"/>
    <property type="match status" value="1"/>
</dbReference>
<comment type="catalytic activity">
    <reaction evidence="1">
        <text>Hydrolysis of terminal, non-reducing beta-D-mannose residues in beta-D-mannosides.</text>
        <dbReference type="EC" id="3.2.1.25"/>
    </reaction>
</comment>
<dbReference type="InterPro" id="IPR006103">
    <property type="entry name" value="Glyco_hydro_2_cat"/>
</dbReference>
<evidence type="ECO:0000313" key="26">
    <source>
        <dbReference type="EMBL" id="SHE35612.1"/>
    </source>
</evidence>
<comment type="pathway">
    <text evidence="5">Glycan metabolism; N-glycan degradation.</text>
</comment>
<feature type="domain" description="Mannosidase Ig/CBM-like" evidence="24">
    <location>
        <begin position="643"/>
        <end position="749"/>
    </location>
</feature>
<dbReference type="Pfam" id="PF17786">
    <property type="entry name" value="Mannosidase_ig"/>
    <property type="match status" value="1"/>
</dbReference>
<comment type="subunit">
    <text evidence="6">Monomer.</text>
</comment>
<dbReference type="SUPFAM" id="SSF51445">
    <property type="entry name" value="(Trans)glycosidases"/>
    <property type="match status" value="1"/>
</dbReference>
<keyword evidence="12" id="KW-0378">Hydrolase</keyword>
<reference evidence="27" key="1">
    <citation type="submission" date="2016-11" db="EMBL/GenBank/DDBJ databases">
        <authorList>
            <person name="Varghese N."/>
            <person name="Submissions S."/>
        </authorList>
    </citation>
    <scope>NUCLEOTIDE SEQUENCE [LARGE SCALE GENOMIC DNA]</scope>
    <source>
        <strain evidence="27">DSM 18761</strain>
    </source>
</reference>
<dbReference type="InterPro" id="IPR041625">
    <property type="entry name" value="Beta-mannosidase_Ig"/>
</dbReference>
<dbReference type="EMBL" id="FQUR01000006">
    <property type="protein sequence ID" value="SHE35612.1"/>
    <property type="molecule type" value="Genomic_DNA"/>
</dbReference>
<keyword evidence="14" id="KW-0325">Glycoprotein</keyword>
<keyword evidence="11" id="KW-0732">Signal</keyword>
<organism evidence="26 27">
    <name type="scientific">Thermoanaerobacter uzonensis DSM 18761</name>
    <dbReference type="NCBI Taxonomy" id="1123369"/>
    <lineage>
        <taxon>Bacteria</taxon>
        <taxon>Bacillati</taxon>
        <taxon>Bacillota</taxon>
        <taxon>Clostridia</taxon>
        <taxon>Thermoanaerobacterales</taxon>
        <taxon>Thermoanaerobacteraceae</taxon>
        <taxon>Thermoanaerobacter</taxon>
    </lineage>
</organism>
<evidence type="ECO:0000256" key="3">
    <source>
        <dbReference type="ARBA" id="ARBA00004371"/>
    </source>
</evidence>
<evidence type="ECO:0000256" key="8">
    <source>
        <dbReference type="ARBA" id="ARBA00012754"/>
    </source>
</evidence>
<comment type="subunit">
    <text evidence="7">Homodimer.</text>
</comment>
<evidence type="ECO:0000256" key="7">
    <source>
        <dbReference type="ARBA" id="ARBA00011738"/>
    </source>
</evidence>
<dbReference type="GO" id="GO:0004567">
    <property type="term" value="F:beta-mannosidase activity"/>
    <property type="evidence" value="ECO:0007669"/>
    <property type="project" value="UniProtKB-EC"/>
</dbReference>
<proteinExistence type="inferred from homology"/>
<feature type="domain" description="Beta-mannosidase-like galactose-binding" evidence="25">
    <location>
        <begin position="11"/>
        <end position="179"/>
    </location>
</feature>
<evidence type="ECO:0000259" key="24">
    <source>
        <dbReference type="Pfam" id="PF17786"/>
    </source>
</evidence>
<feature type="domain" description="Beta-mannosidase Ig-fold" evidence="23">
    <location>
        <begin position="756"/>
        <end position="810"/>
    </location>
</feature>
<dbReference type="PANTHER" id="PTHR43730">
    <property type="entry name" value="BETA-MANNOSIDASE"/>
    <property type="match status" value="1"/>
</dbReference>
<protein>
    <recommendedName>
        <fullName evidence="9">Beta-mannosidase</fullName>
        <ecNumber evidence="8">3.2.1.25</ecNumber>
    </recommendedName>
    <alternativeName>
        <fullName evidence="19">Beta-mannosidase B</fullName>
    </alternativeName>
    <alternativeName>
        <fullName evidence="17">Lysosomal beta A mannosidase</fullName>
    </alternativeName>
    <alternativeName>
        <fullName evidence="20">Mannanase B</fullName>
    </alternativeName>
</protein>
<keyword evidence="27" id="KW-1185">Reference proteome</keyword>
<keyword evidence="13" id="KW-1015">Disulfide bond</keyword>
<dbReference type="SUPFAM" id="SSF49785">
    <property type="entry name" value="Galactose-binding domain-like"/>
    <property type="match status" value="1"/>
</dbReference>
<dbReference type="InterPro" id="IPR017853">
    <property type="entry name" value="GH"/>
</dbReference>